<keyword evidence="2" id="KW-1185">Reference proteome</keyword>
<evidence type="ECO:0000313" key="1">
    <source>
        <dbReference type="EMBL" id="GMH16913.1"/>
    </source>
</evidence>
<dbReference type="AlphaFoldDB" id="A0AAD3SSR4"/>
<name>A0AAD3SSR4_NEPGR</name>
<organism evidence="1 2">
    <name type="scientific">Nepenthes gracilis</name>
    <name type="common">Slender pitcher plant</name>
    <dbReference type="NCBI Taxonomy" id="150966"/>
    <lineage>
        <taxon>Eukaryota</taxon>
        <taxon>Viridiplantae</taxon>
        <taxon>Streptophyta</taxon>
        <taxon>Embryophyta</taxon>
        <taxon>Tracheophyta</taxon>
        <taxon>Spermatophyta</taxon>
        <taxon>Magnoliopsida</taxon>
        <taxon>eudicotyledons</taxon>
        <taxon>Gunneridae</taxon>
        <taxon>Pentapetalae</taxon>
        <taxon>Caryophyllales</taxon>
        <taxon>Nepenthaceae</taxon>
        <taxon>Nepenthes</taxon>
    </lineage>
</organism>
<accession>A0AAD3SSR4</accession>
<proteinExistence type="predicted"/>
<dbReference type="Proteomes" id="UP001279734">
    <property type="component" value="Unassembled WGS sequence"/>
</dbReference>
<sequence>MRLWFHEAVAGDLLASFDDCPNAGMQMESNWVLGLNQVLVSANVLAGWELVAVGLCLEKDYFLDVLISLDVVSAAVLLVLHPIACIAGRGVWRVDVGFCFYVLLVSVVPCRATVEFCVSPYACCVLFGL</sequence>
<reference evidence="1" key="1">
    <citation type="submission" date="2023-05" db="EMBL/GenBank/DDBJ databases">
        <title>Nepenthes gracilis genome sequencing.</title>
        <authorList>
            <person name="Fukushima K."/>
        </authorList>
    </citation>
    <scope>NUCLEOTIDE SEQUENCE</scope>
    <source>
        <strain evidence="1">SING2019-196</strain>
    </source>
</reference>
<evidence type="ECO:0000313" key="2">
    <source>
        <dbReference type="Proteomes" id="UP001279734"/>
    </source>
</evidence>
<gene>
    <name evidence="1" type="ORF">Nepgr_018754</name>
</gene>
<comment type="caution">
    <text evidence="1">The sequence shown here is derived from an EMBL/GenBank/DDBJ whole genome shotgun (WGS) entry which is preliminary data.</text>
</comment>
<protein>
    <submittedName>
        <fullName evidence="1">Uncharacterized protein</fullName>
    </submittedName>
</protein>
<dbReference type="EMBL" id="BSYO01000017">
    <property type="protein sequence ID" value="GMH16913.1"/>
    <property type="molecule type" value="Genomic_DNA"/>
</dbReference>